<evidence type="ECO:0000256" key="2">
    <source>
        <dbReference type="ARBA" id="ARBA00004687"/>
    </source>
</evidence>
<evidence type="ECO:0000256" key="1">
    <source>
        <dbReference type="ARBA" id="ARBA00004643"/>
    </source>
</evidence>
<name>A0A0C9VS48_9AGAM</name>
<comment type="similarity">
    <text evidence="3 11">Belongs to the PIGX family.</text>
</comment>
<keyword evidence="7 11" id="KW-0256">Endoplasmic reticulum</keyword>
<dbReference type="GO" id="GO:0000030">
    <property type="term" value="F:mannosyltransferase activity"/>
    <property type="evidence" value="ECO:0007669"/>
    <property type="project" value="TreeGrafter"/>
</dbReference>
<comment type="subcellular location">
    <subcellularLocation>
        <location evidence="11">Endoplasmic reticulum membrane</location>
        <topology evidence="11">Single-pass membrane protein</topology>
    </subcellularLocation>
    <subcellularLocation>
        <location evidence="1">Endoplasmic reticulum membrane</location>
        <topology evidence="1">Single-pass type III membrane protein</topology>
    </subcellularLocation>
</comment>
<dbReference type="UniPathway" id="UPA00196"/>
<keyword evidence="9" id="KW-0472">Membrane</keyword>
<evidence type="ECO:0000256" key="6">
    <source>
        <dbReference type="ARBA" id="ARBA00022692"/>
    </source>
</evidence>
<organism evidence="12 13">
    <name type="scientific">Hydnomerulius pinastri MD-312</name>
    <dbReference type="NCBI Taxonomy" id="994086"/>
    <lineage>
        <taxon>Eukaryota</taxon>
        <taxon>Fungi</taxon>
        <taxon>Dikarya</taxon>
        <taxon>Basidiomycota</taxon>
        <taxon>Agaricomycotina</taxon>
        <taxon>Agaricomycetes</taxon>
        <taxon>Agaricomycetidae</taxon>
        <taxon>Boletales</taxon>
        <taxon>Boletales incertae sedis</taxon>
        <taxon>Leucogyrophana</taxon>
    </lineage>
</organism>
<dbReference type="HOGENOM" id="CLU_100668_0_0_1"/>
<evidence type="ECO:0000256" key="10">
    <source>
        <dbReference type="ARBA" id="ARBA00023180"/>
    </source>
</evidence>
<dbReference type="Proteomes" id="UP000053820">
    <property type="component" value="Unassembled WGS sequence"/>
</dbReference>
<dbReference type="OrthoDB" id="5546453at2759"/>
<reference evidence="12 13" key="1">
    <citation type="submission" date="2014-04" db="EMBL/GenBank/DDBJ databases">
        <title>Evolutionary Origins and Diversification of the Mycorrhizal Mutualists.</title>
        <authorList>
            <consortium name="DOE Joint Genome Institute"/>
            <consortium name="Mycorrhizal Genomics Consortium"/>
            <person name="Kohler A."/>
            <person name="Kuo A."/>
            <person name="Nagy L.G."/>
            <person name="Floudas D."/>
            <person name="Copeland A."/>
            <person name="Barry K.W."/>
            <person name="Cichocki N."/>
            <person name="Veneault-Fourrey C."/>
            <person name="LaButti K."/>
            <person name="Lindquist E.A."/>
            <person name="Lipzen A."/>
            <person name="Lundell T."/>
            <person name="Morin E."/>
            <person name="Murat C."/>
            <person name="Riley R."/>
            <person name="Ohm R."/>
            <person name="Sun H."/>
            <person name="Tunlid A."/>
            <person name="Henrissat B."/>
            <person name="Grigoriev I.V."/>
            <person name="Hibbett D.S."/>
            <person name="Martin F."/>
        </authorList>
    </citation>
    <scope>NUCLEOTIDE SEQUENCE [LARGE SCALE GENOMIC DNA]</scope>
    <source>
        <strain evidence="12 13">MD-312</strain>
    </source>
</reference>
<evidence type="ECO:0000256" key="8">
    <source>
        <dbReference type="ARBA" id="ARBA00022989"/>
    </source>
</evidence>
<evidence type="ECO:0000256" key="4">
    <source>
        <dbReference type="ARBA" id="ARBA00020410"/>
    </source>
</evidence>
<dbReference type="AlphaFoldDB" id="A0A0C9VS48"/>
<keyword evidence="6" id="KW-0812">Transmembrane</keyword>
<dbReference type="SMART" id="SM00780">
    <property type="entry name" value="PIG-X"/>
    <property type="match status" value="1"/>
</dbReference>
<evidence type="ECO:0000313" key="12">
    <source>
        <dbReference type="EMBL" id="KIJ60655.1"/>
    </source>
</evidence>
<comment type="function">
    <text evidence="11">Required for proper folding and/or the stability of a subset of proteins in the endoplasmic reticulum. Component of glycosylphosphatidylinositol-mannosyltransferase 1 which transfers the first of the 4 mannoses in the GPI-anchor precursors during GPI-anchor biosynthesis. Probably acts by stabilizing the mannosyltransferase GPI14.</text>
</comment>
<evidence type="ECO:0000256" key="9">
    <source>
        <dbReference type="ARBA" id="ARBA00023136"/>
    </source>
</evidence>
<dbReference type="GO" id="GO:1990529">
    <property type="term" value="C:glycosylphosphatidylinositol-mannosyltransferase I complex"/>
    <property type="evidence" value="ECO:0007669"/>
    <property type="project" value="TreeGrafter"/>
</dbReference>
<comment type="pathway">
    <text evidence="2 11">Glycolipid biosynthesis; glycosylphosphatidylinositol-anchor biosynthesis.</text>
</comment>
<evidence type="ECO:0000256" key="5">
    <source>
        <dbReference type="ARBA" id="ARBA00022502"/>
    </source>
</evidence>
<evidence type="ECO:0000256" key="3">
    <source>
        <dbReference type="ARBA" id="ARBA00010345"/>
    </source>
</evidence>
<evidence type="ECO:0000256" key="7">
    <source>
        <dbReference type="ARBA" id="ARBA00022824"/>
    </source>
</evidence>
<dbReference type="Pfam" id="PF08320">
    <property type="entry name" value="PIG-X"/>
    <property type="match status" value="1"/>
</dbReference>
<sequence length="218" mass="23536">MSAPSIISHSLEPTRGFHSTLSTKIGLDYPAPECSVFALYALPPSIIIDRYELIDRNLVFEFWGESNLELPVFAVTQSSNSLLVNAIPADPRDTEVSVEIPVHARYGVPGISESTRQPIEIPPPTCFWACSASANASSAFSSEPPISSSAMLKNSTRFLVSEATSQSPTFLDVPLGSVNDLSAVEAGTAGVVLIAFVWLVHCSWTVAKTLHSHRLKHQ</sequence>
<dbReference type="GO" id="GO:0006506">
    <property type="term" value="P:GPI anchor biosynthetic process"/>
    <property type="evidence" value="ECO:0007669"/>
    <property type="project" value="UniProtKB-UniPathway"/>
</dbReference>
<keyword evidence="8" id="KW-1133">Transmembrane helix</keyword>
<gene>
    <name evidence="12" type="ORF">HYDPIDRAFT_98211</name>
</gene>
<keyword evidence="10" id="KW-0325">Glycoprotein</keyword>
<accession>A0A0C9VS48</accession>
<dbReference type="PANTHER" id="PTHR28533">
    <property type="entry name" value="PROTEIN PBN1"/>
    <property type="match status" value="1"/>
</dbReference>
<keyword evidence="5 11" id="KW-0337">GPI-anchor biosynthesis</keyword>
<dbReference type="PANTHER" id="PTHR28533:SF1">
    <property type="entry name" value="PROTEIN PBN1"/>
    <property type="match status" value="1"/>
</dbReference>
<dbReference type="EMBL" id="KN839870">
    <property type="protein sequence ID" value="KIJ60655.1"/>
    <property type="molecule type" value="Genomic_DNA"/>
</dbReference>
<protein>
    <recommendedName>
        <fullName evidence="4 11">Protein PBN1</fullName>
    </recommendedName>
</protein>
<evidence type="ECO:0000313" key="13">
    <source>
        <dbReference type="Proteomes" id="UP000053820"/>
    </source>
</evidence>
<dbReference type="InterPro" id="IPR013233">
    <property type="entry name" value="PIG-X/PBN1"/>
</dbReference>
<evidence type="ECO:0000256" key="11">
    <source>
        <dbReference type="RuleBase" id="RU366056"/>
    </source>
</evidence>
<dbReference type="GO" id="GO:0005789">
    <property type="term" value="C:endoplasmic reticulum membrane"/>
    <property type="evidence" value="ECO:0007669"/>
    <property type="project" value="UniProtKB-SubCell"/>
</dbReference>
<keyword evidence="13" id="KW-1185">Reference proteome</keyword>
<dbReference type="InterPro" id="IPR042322">
    <property type="entry name" value="Pbn1"/>
</dbReference>
<proteinExistence type="inferred from homology"/>